<feature type="compositionally biased region" description="Polar residues" evidence="2">
    <location>
        <begin position="416"/>
        <end position="428"/>
    </location>
</feature>
<feature type="region of interest" description="Disordered" evidence="2">
    <location>
        <begin position="1"/>
        <end position="52"/>
    </location>
</feature>
<dbReference type="PANTHER" id="PTHR23295">
    <property type="entry name" value="NUCLEAR RECEPTOR COACTIVATOR 5-RELATED"/>
    <property type="match status" value="1"/>
</dbReference>
<dbReference type="PROSITE" id="PS50102">
    <property type="entry name" value="RRM"/>
    <property type="match status" value="1"/>
</dbReference>
<dbReference type="SUPFAM" id="SSF54928">
    <property type="entry name" value="RNA-binding domain, RBD"/>
    <property type="match status" value="1"/>
</dbReference>
<proteinExistence type="predicted"/>
<feature type="compositionally biased region" description="Basic and acidic residues" evidence="2">
    <location>
        <begin position="41"/>
        <end position="52"/>
    </location>
</feature>
<feature type="compositionally biased region" description="Basic and acidic residues" evidence="2">
    <location>
        <begin position="488"/>
        <end position="504"/>
    </location>
</feature>
<sequence length="793" mass="86371">MTSTHIDPSAPVVTAPAGSSVDPVASPIVVDSPADSSFSDAYKEEGDGKEKGQFVAANLDDVSDDYAMTFDTDGEEHSDSQDLSKENIQHLSDLPDRALTINTFSSGSDANPIPSHPIPSNMGVVEATATNFEPTASQTGTEPTNLSANTYDDITSGEIDIQQLLDNITANAEKEAGPAINTPTSANPLNASIPKAGSSLPPHASLPPRPQVPSSNYDDDMSKYHAASTNFPQPQNTYKPGVNVPLVAAGAPGTFSDPRNGLPPPPSASFRQPPPSTNSPISPGAYPQVARFGGTDRPNRSEPSEDMGDSDIRWPLEIQKKFDQFLTEERGYVTDGQWDKFPVGSRLFIGNLPSDKVTKRDIFHVFHKYGRLAQIAIKQAYGFVQFHDAAACYEALAREQGTEVRGRKMHLEISKPQKNTRNTQASAQRRSRSPDYNRGGGRQGQSGRGQDRYDSRSSVPVRDEYGRISRGRDDYRPGRSPSPVPYSGRDEYVPPRGRDSYDRRDRRRSRSRSPYGQRDTRYRERPTSAGRREDEDAELQIPRRDPRNVPDVQIILMDQLDRAFVSWVEGELGSRGLKIDVMFLSSRLPLEVVIRRQILEGVLAISQLDMRAQSSSKIPLQVFDRQGGADNVRFDEYQDLDPRIAAELVLRAKAMLITQGQAPYSSGYGVVQAHQAPPAQPLAPNLANLVGQLDNATLQKLLGSLSAPLLPSAPVATASAGIDLAGLLGGLKSQPIQQPYSQAAAPDPYSNLANNPALSSLLGSGTSQQQVQQPEQSAQQVQNIMAQLARFRQ</sequence>
<accession>A0A0C3DFQ5</accession>
<feature type="compositionally biased region" description="Polar residues" evidence="2">
    <location>
        <begin position="227"/>
        <end position="238"/>
    </location>
</feature>
<evidence type="ECO:0000256" key="2">
    <source>
        <dbReference type="SAM" id="MobiDB-lite"/>
    </source>
</evidence>
<dbReference type="InterPro" id="IPR012677">
    <property type="entry name" value="Nucleotide-bd_a/b_plait_sf"/>
</dbReference>
<dbReference type="Gene3D" id="3.30.70.330">
    <property type="match status" value="1"/>
</dbReference>
<dbReference type="Pfam" id="PF00076">
    <property type="entry name" value="RRM_1"/>
    <property type="match status" value="1"/>
</dbReference>
<dbReference type="GO" id="GO:0003723">
    <property type="term" value="F:RNA binding"/>
    <property type="evidence" value="ECO:0007669"/>
    <property type="project" value="UniProtKB-UniRule"/>
</dbReference>
<keyword evidence="5" id="KW-1185">Reference proteome</keyword>
<dbReference type="InterPro" id="IPR035979">
    <property type="entry name" value="RBD_domain_sf"/>
</dbReference>
<dbReference type="Proteomes" id="UP000054321">
    <property type="component" value="Unassembled WGS sequence"/>
</dbReference>
<dbReference type="OrthoDB" id="10044938at2759"/>
<organism evidence="4 5">
    <name type="scientific">Oidiodendron maius (strain Zn)</name>
    <dbReference type="NCBI Taxonomy" id="913774"/>
    <lineage>
        <taxon>Eukaryota</taxon>
        <taxon>Fungi</taxon>
        <taxon>Dikarya</taxon>
        <taxon>Ascomycota</taxon>
        <taxon>Pezizomycotina</taxon>
        <taxon>Leotiomycetes</taxon>
        <taxon>Leotiomycetes incertae sedis</taxon>
        <taxon>Myxotrichaceae</taxon>
        <taxon>Oidiodendron</taxon>
    </lineage>
</organism>
<dbReference type="EMBL" id="KN832876">
    <property type="protein sequence ID" value="KIN00798.1"/>
    <property type="molecule type" value="Genomic_DNA"/>
</dbReference>
<keyword evidence="1" id="KW-0694">RNA-binding</keyword>
<dbReference type="AlphaFoldDB" id="A0A0C3DFQ5"/>
<feature type="region of interest" description="Disordered" evidence="2">
    <location>
        <begin position="177"/>
        <end position="313"/>
    </location>
</feature>
<feature type="compositionally biased region" description="Gly residues" evidence="2">
    <location>
        <begin position="438"/>
        <end position="447"/>
    </location>
</feature>
<feature type="domain" description="RRM" evidence="3">
    <location>
        <begin position="345"/>
        <end position="416"/>
    </location>
</feature>
<gene>
    <name evidence="4" type="ORF">OIDMADRAFT_41513</name>
</gene>
<dbReference type="InterPro" id="IPR052600">
    <property type="entry name" value="Nuc_rcpt_coact/corep"/>
</dbReference>
<protein>
    <recommendedName>
        <fullName evidence="3">RRM domain-containing protein</fullName>
    </recommendedName>
</protein>
<feature type="compositionally biased region" description="Pro residues" evidence="2">
    <location>
        <begin position="261"/>
        <end position="277"/>
    </location>
</feature>
<reference evidence="4 5" key="1">
    <citation type="submission" date="2014-04" db="EMBL/GenBank/DDBJ databases">
        <authorList>
            <consortium name="DOE Joint Genome Institute"/>
            <person name="Kuo A."/>
            <person name="Martino E."/>
            <person name="Perotto S."/>
            <person name="Kohler A."/>
            <person name="Nagy L.G."/>
            <person name="Floudas D."/>
            <person name="Copeland A."/>
            <person name="Barry K.W."/>
            <person name="Cichocki N."/>
            <person name="Veneault-Fourrey C."/>
            <person name="LaButti K."/>
            <person name="Lindquist E.A."/>
            <person name="Lipzen A."/>
            <person name="Lundell T."/>
            <person name="Morin E."/>
            <person name="Murat C."/>
            <person name="Sun H."/>
            <person name="Tunlid A."/>
            <person name="Henrissat B."/>
            <person name="Grigoriev I.V."/>
            <person name="Hibbett D.S."/>
            <person name="Martin F."/>
            <person name="Nordberg H.P."/>
            <person name="Cantor M.N."/>
            <person name="Hua S.X."/>
        </authorList>
    </citation>
    <scope>NUCLEOTIDE SEQUENCE [LARGE SCALE GENOMIC DNA]</scope>
    <source>
        <strain evidence="4 5">Zn</strain>
    </source>
</reference>
<feature type="compositionally biased region" description="Polar residues" evidence="2">
    <location>
        <begin position="181"/>
        <end position="190"/>
    </location>
</feature>
<evidence type="ECO:0000313" key="4">
    <source>
        <dbReference type="EMBL" id="KIN00798.1"/>
    </source>
</evidence>
<evidence type="ECO:0000313" key="5">
    <source>
        <dbReference type="Proteomes" id="UP000054321"/>
    </source>
</evidence>
<evidence type="ECO:0000259" key="3">
    <source>
        <dbReference type="PROSITE" id="PS50102"/>
    </source>
</evidence>
<feature type="region of interest" description="Disordered" evidence="2">
    <location>
        <begin position="754"/>
        <end position="777"/>
    </location>
</feature>
<reference evidence="5" key="2">
    <citation type="submission" date="2015-01" db="EMBL/GenBank/DDBJ databases">
        <title>Evolutionary Origins and Diversification of the Mycorrhizal Mutualists.</title>
        <authorList>
            <consortium name="DOE Joint Genome Institute"/>
            <consortium name="Mycorrhizal Genomics Consortium"/>
            <person name="Kohler A."/>
            <person name="Kuo A."/>
            <person name="Nagy L.G."/>
            <person name="Floudas D."/>
            <person name="Copeland A."/>
            <person name="Barry K.W."/>
            <person name="Cichocki N."/>
            <person name="Veneault-Fourrey C."/>
            <person name="LaButti K."/>
            <person name="Lindquist E.A."/>
            <person name="Lipzen A."/>
            <person name="Lundell T."/>
            <person name="Morin E."/>
            <person name="Murat C."/>
            <person name="Riley R."/>
            <person name="Ohm R."/>
            <person name="Sun H."/>
            <person name="Tunlid A."/>
            <person name="Henrissat B."/>
            <person name="Grigoriev I.V."/>
            <person name="Hibbett D.S."/>
            <person name="Martin F."/>
        </authorList>
    </citation>
    <scope>NUCLEOTIDE SEQUENCE [LARGE SCALE GENOMIC DNA]</scope>
    <source>
        <strain evidence="5">Zn</strain>
    </source>
</reference>
<dbReference type="STRING" id="913774.A0A0C3DFQ5"/>
<feature type="compositionally biased region" description="Basic and acidic residues" evidence="2">
    <location>
        <begin position="518"/>
        <end position="534"/>
    </location>
</feature>
<name>A0A0C3DFQ5_OIDMZ</name>
<feature type="region of interest" description="Disordered" evidence="2">
    <location>
        <begin position="404"/>
        <end position="544"/>
    </location>
</feature>
<dbReference type="SMART" id="SM00360">
    <property type="entry name" value="RRM"/>
    <property type="match status" value="1"/>
</dbReference>
<evidence type="ECO:0000256" key="1">
    <source>
        <dbReference type="PROSITE-ProRule" id="PRU00176"/>
    </source>
</evidence>
<dbReference type="InParanoid" id="A0A0C3DFQ5"/>
<dbReference type="PANTHER" id="PTHR23295:SF6">
    <property type="entry name" value="NEOSIN, ISOFORM A"/>
    <property type="match status" value="1"/>
</dbReference>
<feature type="compositionally biased region" description="Basic and acidic residues" evidence="2">
    <location>
        <begin position="449"/>
        <end position="477"/>
    </location>
</feature>
<dbReference type="HOGENOM" id="CLU_013226_1_0_1"/>
<feature type="compositionally biased region" description="Basic and acidic residues" evidence="2">
    <location>
        <begin position="404"/>
        <end position="415"/>
    </location>
</feature>
<dbReference type="InterPro" id="IPR000504">
    <property type="entry name" value="RRM_dom"/>
</dbReference>